<accession>A0ABV3J5F0</accession>
<evidence type="ECO:0000313" key="1">
    <source>
        <dbReference type="EMBL" id="MEV4927266.1"/>
    </source>
</evidence>
<dbReference type="EMBL" id="JBFASG010000047">
    <property type="protein sequence ID" value="MEV4927266.1"/>
    <property type="molecule type" value="Genomic_DNA"/>
</dbReference>
<comment type="caution">
    <text evidence="1">The sequence shown here is derived from an EMBL/GenBank/DDBJ whole genome shotgun (WGS) entry which is preliminary data.</text>
</comment>
<proteinExistence type="predicted"/>
<organism evidence="1 2">
    <name type="scientific">Streptomyces roseoverticillatus</name>
    <dbReference type="NCBI Taxonomy" id="66429"/>
    <lineage>
        <taxon>Bacteria</taxon>
        <taxon>Bacillati</taxon>
        <taxon>Actinomycetota</taxon>
        <taxon>Actinomycetes</taxon>
        <taxon>Kitasatosporales</taxon>
        <taxon>Streptomycetaceae</taxon>
        <taxon>Streptomyces</taxon>
    </lineage>
</organism>
<reference evidence="1 2" key="1">
    <citation type="submission" date="2024-06" db="EMBL/GenBank/DDBJ databases">
        <title>The Natural Products Discovery Center: Release of the First 8490 Sequenced Strains for Exploring Actinobacteria Biosynthetic Diversity.</title>
        <authorList>
            <person name="Kalkreuter E."/>
            <person name="Kautsar S.A."/>
            <person name="Yang D."/>
            <person name="Bader C.D."/>
            <person name="Teijaro C.N."/>
            <person name="Fluegel L."/>
            <person name="Davis C.M."/>
            <person name="Simpson J.R."/>
            <person name="Lauterbach L."/>
            <person name="Steele A.D."/>
            <person name="Gui C."/>
            <person name="Meng S."/>
            <person name="Li G."/>
            <person name="Viehrig K."/>
            <person name="Ye F."/>
            <person name="Su P."/>
            <person name="Kiefer A.F."/>
            <person name="Nichols A."/>
            <person name="Cepeda A.J."/>
            <person name="Yan W."/>
            <person name="Fan B."/>
            <person name="Jiang Y."/>
            <person name="Adhikari A."/>
            <person name="Zheng C.-J."/>
            <person name="Schuster L."/>
            <person name="Cowan T.M."/>
            <person name="Smanski M.J."/>
            <person name="Chevrette M.G."/>
            <person name="De Carvalho L.P.S."/>
            <person name="Shen B."/>
        </authorList>
    </citation>
    <scope>NUCLEOTIDE SEQUENCE [LARGE SCALE GENOMIC DNA]</scope>
    <source>
        <strain evidence="1 2">NPDC053791</strain>
    </source>
</reference>
<name>A0ABV3J5F0_9ACTN</name>
<keyword evidence="2" id="KW-1185">Reference proteome</keyword>
<dbReference type="Proteomes" id="UP001552479">
    <property type="component" value="Unassembled WGS sequence"/>
</dbReference>
<evidence type="ECO:0000313" key="2">
    <source>
        <dbReference type="Proteomes" id="UP001552479"/>
    </source>
</evidence>
<sequence length="66" mass="7280">MWSVSHDLHTVLRVLDGLRDTDTPYISPAVTAVIAYVPQAIGYVDSNVELPLPAPDFAERIEELTT</sequence>
<gene>
    <name evidence="1" type="ORF">AB0L03_31410</name>
</gene>
<dbReference type="RefSeq" id="WP_366090455.1">
    <property type="nucleotide sequence ID" value="NZ_JBFASG010000047.1"/>
</dbReference>
<protein>
    <submittedName>
        <fullName evidence="1">Uncharacterized protein</fullName>
    </submittedName>
</protein>